<gene>
    <name evidence="5" type="ORF">GGR16_002199</name>
</gene>
<evidence type="ECO:0000313" key="6">
    <source>
        <dbReference type="Proteomes" id="UP000577362"/>
    </source>
</evidence>
<sequence>MFLTRWWQRRDRLCVGPARIDRQTMTYVLLRLVVVVSGVFFAITIGARSLQAAPPRVLDLSVSQGRMLHLDRPAASVFVADPDIADLKVVTPNAVYVFGKKPGVTNLIALSPNNELQAEVRLRVVVDSTPPNEAVGALQPQSNVDVSLFGKRLVARGNTGSVAEAIDVGEVANAYSPDGQTPYNRMTVAGSQQVNIRVRFAEISRNDLTVLGIDWNLAFRAGFFSLGTVNKGGGGSGGFGSVNVDVLVQALQRNGIMTVLAEPNLTAVTGQEATFLAGGEIPIPVPGQNQALSISYKPFGVSLAFTPILLQEDRIALRVRPEVSTLSAAGAVQLRGLEIPALSVRRAETTVEVASGQTFAIAGLFQRNLAQSLEKIPMIGDLPVLGALFRSQSFRRDESELVILITPYIVSPVGDKRLATPLDRPRQALGQQAAARVVKGPSSGLIFK</sequence>
<evidence type="ECO:0000256" key="2">
    <source>
        <dbReference type="SAM" id="Phobius"/>
    </source>
</evidence>
<dbReference type="InterPro" id="IPR004846">
    <property type="entry name" value="T2SS/T3SS_dom"/>
</dbReference>
<dbReference type="PRINTS" id="PR00811">
    <property type="entry name" value="BCTERIALGSPD"/>
</dbReference>
<dbReference type="RefSeq" id="WP_246372984.1">
    <property type="nucleotide sequence ID" value="NZ_JACIEN010000002.1"/>
</dbReference>
<evidence type="ECO:0000256" key="1">
    <source>
        <dbReference type="RuleBase" id="RU004003"/>
    </source>
</evidence>
<dbReference type="Pfam" id="PF00263">
    <property type="entry name" value="Secretin"/>
    <property type="match status" value="1"/>
</dbReference>
<dbReference type="Proteomes" id="UP000577362">
    <property type="component" value="Unassembled WGS sequence"/>
</dbReference>
<dbReference type="InterPro" id="IPR001775">
    <property type="entry name" value="GspD/PilQ"/>
</dbReference>
<evidence type="ECO:0000259" key="3">
    <source>
        <dbReference type="Pfam" id="PF00263"/>
    </source>
</evidence>
<dbReference type="PRINTS" id="PR01032">
    <property type="entry name" value="PHAGEIV"/>
</dbReference>
<evidence type="ECO:0000259" key="4">
    <source>
        <dbReference type="Pfam" id="PF13629"/>
    </source>
</evidence>
<feature type="domain" description="Pilus formation protein N-terminal" evidence="4">
    <location>
        <begin position="55"/>
        <end position="124"/>
    </location>
</feature>
<comment type="similarity">
    <text evidence="1">Belongs to the bacterial secretin family.</text>
</comment>
<dbReference type="InterPro" id="IPR032789">
    <property type="entry name" value="T2SS-T3SS_pil_N"/>
</dbReference>
<feature type="domain" description="Type II/III secretion system secretin-like" evidence="3">
    <location>
        <begin position="250"/>
        <end position="410"/>
    </location>
</feature>
<dbReference type="PANTHER" id="PTHR30332">
    <property type="entry name" value="PROBABLE GENERAL SECRETION PATHWAY PROTEIN D"/>
    <property type="match status" value="1"/>
</dbReference>
<dbReference type="EMBL" id="JACIEN010000002">
    <property type="protein sequence ID" value="MBB4017170.1"/>
    <property type="molecule type" value="Genomic_DNA"/>
</dbReference>
<dbReference type="GO" id="GO:0009306">
    <property type="term" value="P:protein secretion"/>
    <property type="evidence" value="ECO:0007669"/>
    <property type="project" value="InterPro"/>
</dbReference>
<keyword evidence="2" id="KW-1133">Transmembrane helix</keyword>
<accession>A0A840BW33</accession>
<keyword evidence="2" id="KW-0812">Transmembrane</keyword>
<dbReference type="AlphaFoldDB" id="A0A840BW33"/>
<dbReference type="Pfam" id="PF13629">
    <property type="entry name" value="T2SS-T3SS_pil_N"/>
    <property type="match status" value="1"/>
</dbReference>
<keyword evidence="6" id="KW-1185">Reference proteome</keyword>
<comment type="caution">
    <text evidence="5">The sequence shown here is derived from an EMBL/GenBank/DDBJ whole genome shotgun (WGS) entry which is preliminary data.</text>
</comment>
<dbReference type="GO" id="GO:0015627">
    <property type="term" value="C:type II protein secretion system complex"/>
    <property type="evidence" value="ECO:0007669"/>
    <property type="project" value="TreeGrafter"/>
</dbReference>
<keyword evidence="2" id="KW-0472">Membrane</keyword>
<organism evidence="5 6">
    <name type="scientific">Chelatococcus caeni</name>
    <dbReference type="NCBI Taxonomy" id="1348468"/>
    <lineage>
        <taxon>Bacteria</taxon>
        <taxon>Pseudomonadati</taxon>
        <taxon>Pseudomonadota</taxon>
        <taxon>Alphaproteobacteria</taxon>
        <taxon>Hyphomicrobiales</taxon>
        <taxon>Chelatococcaceae</taxon>
        <taxon>Chelatococcus</taxon>
    </lineage>
</organism>
<dbReference type="PANTHER" id="PTHR30332:SF17">
    <property type="entry name" value="TYPE IV PILIATION SYSTEM PROTEIN DR_0774-RELATED"/>
    <property type="match status" value="1"/>
</dbReference>
<protein>
    <submittedName>
        <fullName evidence="5">Pilus assembly protein CpaC</fullName>
    </submittedName>
</protein>
<reference evidence="5 6" key="1">
    <citation type="submission" date="2020-08" db="EMBL/GenBank/DDBJ databases">
        <title>Genomic Encyclopedia of Type Strains, Phase IV (KMG-IV): sequencing the most valuable type-strain genomes for metagenomic binning, comparative biology and taxonomic classification.</title>
        <authorList>
            <person name="Goeker M."/>
        </authorList>
    </citation>
    <scope>NUCLEOTIDE SEQUENCE [LARGE SCALE GENOMIC DNA]</scope>
    <source>
        <strain evidence="5 6">DSM 103737</strain>
    </source>
</reference>
<name>A0A840BW33_9HYPH</name>
<evidence type="ECO:0000313" key="5">
    <source>
        <dbReference type="EMBL" id="MBB4017170.1"/>
    </source>
</evidence>
<dbReference type="InterPro" id="IPR050810">
    <property type="entry name" value="Bact_Secretion_Sys_Channel"/>
</dbReference>
<feature type="transmembrane region" description="Helical" evidence="2">
    <location>
        <begin position="28"/>
        <end position="47"/>
    </location>
</feature>
<proteinExistence type="inferred from homology"/>